<dbReference type="Gene3D" id="3.20.20.80">
    <property type="entry name" value="Glycosidases"/>
    <property type="match status" value="1"/>
</dbReference>
<dbReference type="PANTHER" id="PTHR42732">
    <property type="entry name" value="BETA-GALACTOSIDASE"/>
    <property type="match status" value="1"/>
</dbReference>
<dbReference type="RefSeq" id="WP_146682107.1">
    <property type="nucleotide sequence ID" value="NZ_CP019646.1"/>
</dbReference>
<dbReference type="EMBL" id="CP019646">
    <property type="protein sequence ID" value="AQQ69800.1"/>
    <property type="molecule type" value="Genomic_DNA"/>
</dbReference>
<proteinExistence type="predicted"/>
<evidence type="ECO:0000313" key="3">
    <source>
        <dbReference type="EMBL" id="AQQ69800.1"/>
    </source>
</evidence>
<dbReference type="KEGG" id="pbas:SMSP2_00134"/>
<feature type="chain" id="PRO_5013224649" evidence="1">
    <location>
        <begin position="24"/>
        <end position="1197"/>
    </location>
</feature>
<sequence length="1197" mass="131762" precursor="true">MNTIIKVRALLLLAVFAVSFSYAETVTENFSSDPETRGWTNQSAGSTVFEYMGGFLQAKIHRDSSNTARYYIPLGAAYDKSQEFWFEMDWQILDTSNSGFQRGLFGVFNSGTSDNHHNMIGDVFAYRDYNGSPRGNRHDAVAYASDGTKKTIACAPDSPGIPYGAMVRVIGHYDGDSRAEVAIYNINPDGSTGSSVMSTALLTVIDSTDNVTFDTLAIANRTDGSYDSSYHVVRIDNIYFSTESANTSHSLPDFPLIEANINEVTVATGMDSLKVTANITQDGSQSTSFYVRQTVFAGEDGSGGELCSFTSPAVTFSSNQTRDVVVESNDLTPDPALWSPQEPNLNFLRTEVLDSTQSTILATEDTVIGFRSFEVVGDKFYLNGSPIYLFGYQWTSAGRVLESISQDPAFIAQHVARLKSMNVNFVRLSDPPSAPGWLEEFDRAGIMVFTGSYYGAGVSSPDLAQSCFDSFESRMKVSKNHASVVMWVIGNEWNLDDPVVFNQVAGHYSNCQSLDDTRPMFITWTGKYYNGSGDPVPQIGSDFLSHHSYSGWYGGWAENFYPRYADVDYPQIVTEAMGVYTNRAEGENGGFRVDEDKYLTNVLRVIGHSYNYSQDSLDYQAELCGDISEILRRKRGLESSFCGAFVFTDGYYYNPSNYYASGDATTAESPKPVIDVVRNVYSPVNVSIENLNPKIFAGDILDINCHVMNDDPSVDILSSTALTVDLLDRAGQSMWSGSYDIADIPYYSTVIQAVDIATDNLVTGDYFIYARLSDGQNDLCESLKNVFIANQNWADVENVNDSIAVYDVSGDTVAVLSSLGFSTTPISNFTNISGYDLVVIGKTSLDSTAAGSEAEIFAYINAGGRVLVLEQNTVDTRNNLNGWLGTSITTGAGGENFVNIERPEIKSLMDGLDRPDFRRWNNISTPDSPDSRLFLSYFNLQYSDLDKCAVLANAGQSLFKSVLVEIYPYGSSGGSCLLNSVYSVSRSDSNPVAGKYLANLVSYMLDDTSYHSQYAAIGAEVEFADFQTEKGIFFAPLIQGMIVEDSGDYYYRPQGRRMRGMQVLSNSVGYLEDADSLTSWTCPLYFKSIYDIEEIVFDAANPQSQSLSYTLTVNSQQQSTVTVPAGQRVVETFDISDIPSGTDVKLEIESDKGLVFYSLKLADPLPADLNTDGIVDYSDFFELAENWNKSLADIWPY</sequence>
<dbReference type="AlphaFoldDB" id="A0A1Q2MAV9"/>
<dbReference type="InterPro" id="IPR051913">
    <property type="entry name" value="GH2_Domain-Containing"/>
</dbReference>
<dbReference type="InterPro" id="IPR018247">
    <property type="entry name" value="EF_Hand_1_Ca_BS"/>
</dbReference>
<organism evidence="3 4">
    <name type="scientific">Limihaloglobus sulfuriphilus</name>
    <dbReference type="NCBI Taxonomy" id="1851148"/>
    <lineage>
        <taxon>Bacteria</taxon>
        <taxon>Pseudomonadati</taxon>
        <taxon>Planctomycetota</taxon>
        <taxon>Phycisphaerae</taxon>
        <taxon>Sedimentisphaerales</taxon>
        <taxon>Sedimentisphaeraceae</taxon>
        <taxon>Limihaloglobus</taxon>
    </lineage>
</organism>
<dbReference type="Pfam" id="PF02836">
    <property type="entry name" value="Glyco_hydro_2_C"/>
    <property type="match status" value="1"/>
</dbReference>
<gene>
    <name evidence="3" type="primary">lacZ_1</name>
    <name evidence="3" type="ORF">SMSP2_00134</name>
</gene>
<dbReference type="InterPro" id="IPR006103">
    <property type="entry name" value="Glyco_hydro_2_cat"/>
</dbReference>
<feature type="domain" description="Glycoside hydrolase family 2 catalytic" evidence="2">
    <location>
        <begin position="374"/>
        <end position="575"/>
    </location>
</feature>
<keyword evidence="3" id="KW-0326">Glycosidase</keyword>
<accession>A0A1Q2MAV9</accession>
<dbReference type="SUPFAM" id="SSF51445">
    <property type="entry name" value="(Trans)glycosidases"/>
    <property type="match status" value="1"/>
</dbReference>
<dbReference type="Gene3D" id="2.60.40.10">
    <property type="entry name" value="Immunoglobulins"/>
    <property type="match status" value="1"/>
</dbReference>
<dbReference type="EC" id="3.2.1.23" evidence="3"/>
<name>A0A1Q2MAV9_9BACT</name>
<evidence type="ECO:0000313" key="4">
    <source>
        <dbReference type="Proteomes" id="UP000188181"/>
    </source>
</evidence>
<dbReference type="OrthoDB" id="9758603at2"/>
<keyword evidence="1" id="KW-0732">Signal</keyword>
<dbReference type="STRING" id="1851148.SMSP2_00134"/>
<dbReference type="InterPro" id="IPR036156">
    <property type="entry name" value="Beta-gal/glucu_dom_sf"/>
</dbReference>
<keyword evidence="4" id="KW-1185">Reference proteome</keyword>
<dbReference type="PROSITE" id="PS00018">
    <property type="entry name" value="EF_HAND_1"/>
    <property type="match status" value="1"/>
</dbReference>
<protein>
    <submittedName>
        <fullName evidence="3">Beta-galactosidase</fullName>
        <ecNumber evidence="3">3.2.1.23</ecNumber>
    </submittedName>
</protein>
<reference evidence="4" key="1">
    <citation type="submission" date="2017-02" db="EMBL/GenBank/DDBJ databases">
        <title>Comparative genomics and description of representatives of a novel lineage of planctomycetes thriving in anoxic sediments.</title>
        <authorList>
            <person name="Spring S."/>
            <person name="Bunk B."/>
            <person name="Sproer C."/>
        </authorList>
    </citation>
    <scope>NUCLEOTIDE SEQUENCE [LARGE SCALE GENOMIC DNA]</scope>
    <source>
        <strain evidence="4">SM-Chi-D1</strain>
    </source>
</reference>
<dbReference type="SUPFAM" id="SSF49303">
    <property type="entry name" value="beta-Galactosidase/glucuronidase domain"/>
    <property type="match status" value="1"/>
</dbReference>
<dbReference type="GO" id="GO:0005975">
    <property type="term" value="P:carbohydrate metabolic process"/>
    <property type="evidence" value="ECO:0007669"/>
    <property type="project" value="InterPro"/>
</dbReference>
<evidence type="ECO:0000256" key="1">
    <source>
        <dbReference type="SAM" id="SignalP"/>
    </source>
</evidence>
<dbReference type="PANTHER" id="PTHR42732:SF1">
    <property type="entry name" value="BETA-MANNOSIDASE"/>
    <property type="match status" value="1"/>
</dbReference>
<keyword evidence="3" id="KW-0378">Hydrolase</keyword>
<dbReference type="GO" id="GO:0004565">
    <property type="term" value="F:beta-galactosidase activity"/>
    <property type="evidence" value="ECO:0007669"/>
    <property type="project" value="UniProtKB-EC"/>
</dbReference>
<feature type="signal peptide" evidence="1">
    <location>
        <begin position="1"/>
        <end position="23"/>
    </location>
</feature>
<dbReference type="Proteomes" id="UP000188181">
    <property type="component" value="Chromosome"/>
</dbReference>
<dbReference type="InterPro" id="IPR013783">
    <property type="entry name" value="Ig-like_fold"/>
</dbReference>
<dbReference type="InterPro" id="IPR017853">
    <property type="entry name" value="GH"/>
</dbReference>
<evidence type="ECO:0000259" key="2">
    <source>
        <dbReference type="Pfam" id="PF02836"/>
    </source>
</evidence>